<keyword evidence="1" id="KW-1133">Transmembrane helix</keyword>
<keyword evidence="1" id="KW-0812">Transmembrane</keyword>
<comment type="caution">
    <text evidence="3">The sequence shown here is derived from an EMBL/GenBank/DDBJ whole genome shotgun (WGS) entry which is preliminary data.</text>
</comment>
<evidence type="ECO:0000256" key="2">
    <source>
        <dbReference type="SAM" id="SignalP"/>
    </source>
</evidence>
<gene>
    <name evidence="3" type="ORF">BD626DRAFT_569280</name>
</gene>
<dbReference type="STRING" id="97359.A0A550CEM3"/>
<feature type="signal peptide" evidence="2">
    <location>
        <begin position="1"/>
        <end position="21"/>
    </location>
</feature>
<evidence type="ECO:0008006" key="5">
    <source>
        <dbReference type="Google" id="ProtNLM"/>
    </source>
</evidence>
<proteinExistence type="predicted"/>
<keyword evidence="1" id="KW-0472">Membrane</keyword>
<dbReference type="Proteomes" id="UP000320762">
    <property type="component" value="Unassembled WGS sequence"/>
</dbReference>
<dbReference type="EMBL" id="VDMD01000010">
    <property type="protein sequence ID" value="TRM63257.1"/>
    <property type="molecule type" value="Genomic_DNA"/>
</dbReference>
<protein>
    <recommendedName>
        <fullName evidence="5">Extracellular membrane protein CFEM domain-containing protein</fullName>
    </recommendedName>
</protein>
<name>A0A550CEM3_9AGAR</name>
<keyword evidence="2" id="KW-0732">Signal</keyword>
<dbReference type="OrthoDB" id="2953532at2759"/>
<dbReference type="AlphaFoldDB" id="A0A550CEM3"/>
<feature type="transmembrane region" description="Helical" evidence="1">
    <location>
        <begin position="147"/>
        <end position="172"/>
    </location>
</feature>
<sequence>MQSFTFSAFAMMLMLAGQVHCDCWHGQLHGAELLDLSSSLAVDACKTMCDPTRQAIQACGDDATCLCRADTVASLLQCEQCMLTSLIVANVRMPDPRVGSQVVLSGYAAACNASDPALMPNATQTALAIPTADIDGTPFDWPGPSGIFLPTPALVLAVTAAAGMGGGFIYLLSNL</sequence>
<accession>A0A550CEM3</accession>
<reference evidence="3 4" key="1">
    <citation type="journal article" date="2019" name="New Phytol.">
        <title>Comparative genomics reveals unique wood-decay strategies and fruiting body development in the Schizophyllaceae.</title>
        <authorList>
            <person name="Almasi E."/>
            <person name="Sahu N."/>
            <person name="Krizsan K."/>
            <person name="Balint B."/>
            <person name="Kovacs G.M."/>
            <person name="Kiss B."/>
            <person name="Cseklye J."/>
            <person name="Drula E."/>
            <person name="Henrissat B."/>
            <person name="Nagy I."/>
            <person name="Chovatia M."/>
            <person name="Adam C."/>
            <person name="LaButti K."/>
            <person name="Lipzen A."/>
            <person name="Riley R."/>
            <person name="Grigoriev I.V."/>
            <person name="Nagy L.G."/>
        </authorList>
    </citation>
    <scope>NUCLEOTIDE SEQUENCE [LARGE SCALE GENOMIC DNA]</scope>
    <source>
        <strain evidence="3 4">NL-1724</strain>
    </source>
</reference>
<feature type="chain" id="PRO_5021814721" description="Extracellular membrane protein CFEM domain-containing protein" evidence="2">
    <location>
        <begin position="22"/>
        <end position="175"/>
    </location>
</feature>
<organism evidence="3 4">
    <name type="scientific">Schizophyllum amplum</name>
    <dbReference type="NCBI Taxonomy" id="97359"/>
    <lineage>
        <taxon>Eukaryota</taxon>
        <taxon>Fungi</taxon>
        <taxon>Dikarya</taxon>
        <taxon>Basidiomycota</taxon>
        <taxon>Agaricomycotina</taxon>
        <taxon>Agaricomycetes</taxon>
        <taxon>Agaricomycetidae</taxon>
        <taxon>Agaricales</taxon>
        <taxon>Schizophyllaceae</taxon>
        <taxon>Schizophyllum</taxon>
    </lineage>
</organism>
<keyword evidence="4" id="KW-1185">Reference proteome</keyword>
<evidence type="ECO:0000313" key="3">
    <source>
        <dbReference type="EMBL" id="TRM63257.1"/>
    </source>
</evidence>
<evidence type="ECO:0000256" key="1">
    <source>
        <dbReference type="SAM" id="Phobius"/>
    </source>
</evidence>
<evidence type="ECO:0000313" key="4">
    <source>
        <dbReference type="Proteomes" id="UP000320762"/>
    </source>
</evidence>